<dbReference type="Pfam" id="PF01609">
    <property type="entry name" value="DDE_Tnp_1"/>
    <property type="match status" value="1"/>
</dbReference>
<feature type="domain" description="Transposase IS4-like" evidence="1">
    <location>
        <begin position="193"/>
        <end position="346"/>
    </location>
</feature>
<dbReference type="SUPFAM" id="SSF53098">
    <property type="entry name" value="Ribonuclease H-like"/>
    <property type="match status" value="1"/>
</dbReference>
<proteinExistence type="predicted"/>
<dbReference type="Proteomes" id="UP000249890">
    <property type="component" value="Chromosome"/>
</dbReference>
<evidence type="ECO:0000313" key="2">
    <source>
        <dbReference type="EMBL" id="ASA26330.1"/>
    </source>
</evidence>
<dbReference type="OrthoDB" id="5418787at2"/>
<dbReference type="GO" id="GO:0006313">
    <property type="term" value="P:DNA transposition"/>
    <property type="evidence" value="ECO:0007669"/>
    <property type="project" value="InterPro"/>
</dbReference>
<organism evidence="2 3">
    <name type="scientific">Paenibacillus donghaensis</name>
    <dbReference type="NCBI Taxonomy" id="414771"/>
    <lineage>
        <taxon>Bacteria</taxon>
        <taxon>Bacillati</taxon>
        <taxon>Bacillota</taxon>
        <taxon>Bacilli</taxon>
        <taxon>Bacillales</taxon>
        <taxon>Paenibacillaceae</taxon>
        <taxon>Paenibacillus</taxon>
    </lineage>
</organism>
<protein>
    <submittedName>
        <fullName evidence="2">Transposase</fullName>
    </submittedName>
</protein>
<dbReference type="EMBL" id="CP021780">
    <property type="protein sequence ID" value="ASA26330.1"/>
    <property type="molecule type" value="Genomic_DNA"/>
</dbReference>
<keyword evidence="3" id="KW-1185">Reference proteome</keyword>
<dbReference type="GO" id="GO:0004803">
    <property type="term" value="F:transposase activity"/>
    <property type="evidence" value="ECO:0007669"/>
    <property type="project" value="InterPro"/>
</dbReference>
<dbReference type="KEGG" id="pdh:B9T62_14365"/>
<name>A0A2Z2KR29_9BACL</name>
<dbReference type="InterPro" id="IPR012337">
    <property type="entry name" value="RNaseH-like_sf"/>
</dbReference>
<sequence length="479" mass="54468">MLKTLNELLLPFRSCFSRQATFGWFVVIVVGFMLRSDHLGVTSVIRDLSLNGRCYETLLHFFRSSAWSLPSLQQMWLQVVRRSAPLLVIQNRVVLVGDGMKQAKEGRRMPGVKKLHQESENVSKGEYIFGHLFGAIGILAGDSRKWFCLPLFMNLQDGIQTILGWKKTDHDPQTPSHVVQMIEQGFEAAKGFGQALLLLDRYFLSVPALQRLEACHSGSEARMHLVTKAKSNVVAYERPPAKKPGRGRPPKKGKAIKLKELFSTRAADFQTATVLLYDKEQDVQFLCLDLLWGQGWYQELRFVLVVLEGRCSILVSTDLTLAATDIIRLYGYRFKIECTFREMKQVIGAFGYRFWSKSMPKLNRFLKKEEAHPLEAVKGEQHRCRIEQTVQAIEGFVMCQCIAMGLLQLIALRFSDRTPGLFFRYLRTPSLAVVSEATVAAYLRKSIFRLFVQNPHLSITKIIKSKQVPSNVDEDSLAS</sequence>
<accession>A0A2Z2KR29</accession>
<evidence type="ECO:0000259" key="1">
    <source>
        <dbReference type="Pfam" id="PF01609"/>
    </source>
</evidence>
<dbReference type="AlphaFoldDB" id="A0A2Z2KR29"/>
<reference evidence="2 3" key="1">
    <citation type="submission" date="2017-06" db="EMBL/GenBank/DDBJ databases">
        <title>Complete genome sequence of Paenibacillus donghaensis KCTC 13049T isolated from East Sea sediment, South Korea.</title>
        <authorList>
            <person name="Jung B.K."/>
            <person name="Hong S.-J."/>
            <person name="Shin J.-H."/>
        </authorList>
    </citation>
    <scope>NUCLEOTIDE SEQUENCE [LARGE SCALE GENOMIC DNA]</scope>
    <source>
        <strain evidence="2 3">KCTC 13049</strain>
    </source>
</reference>
<dbReference type="GO" id="GO:0003677">
    <property type="term" value="F:DNA binding"/>
    <property type="evidence" value="ECO:0007669"/>
    <property type="project" value="InterPro"/>
</dbReference>
<dbReference type="InterPro" id="IPR002559">
    <property type="entry name" value="Transposase_11"/>
</dbReference>
<evidence type="ECO:0000313" key="3">
    <source>
        <dbReference type="Proteomes" id="UP000249890"/>
    </source>
</evidence>
<gene>
    <name evidence="2" type="ORF">B9T62_14365</name>
</gene>